<protein>
    <recommendedName>
        <fullName evidence="10">Fatty acyl-CoA reductase</fullName>
        <ecNumber evidence="10">1.2.1.84</ecNumber>
    </recommendedName>
</protein>
<dbReference type="Gene3D" id="3.40.50.720">
    <property type="entry name" value="NAD(P)-binding Rossmann-like Domain"/>
    <property type="match status" value="1"/>
</dbReference>
<comment type="subcellular location">
    <subcellularLocation>
        <location evidence="1">Membrane</location>
        <topology evidence="1">Multi-pass membrane protein</topology>
    </subcellularLocation>
</comment>
<dbReference type="EMBL" id="CADCXU010028260">
    <property type="protein sequence ID" value="CAB0014994.1"/>
    <property type="molecule type" value="Genomic_DNA"/>
</dbReference>
<feature type="domain" description="Thioester reductase (TE)" evidence="12">
    <location>
        <begin position="28"/>
        <end position="296"/>
    </location>
</feature>
<dbReference type="GO" id="GO:0016020">
    <property type="term" value="C:membrane"/>
    <property type="evidence" value="ECO:0007669"/>
    <property type="project" value="UniProtKB-SubCell"/>
</dbReference>
<evidence type="ECO:0000256" key="9">
    <source>
        <dbReference type="ARBA" id="ARBA00052530"/>
    </source>
</evidence>
<dbReference type="InterPro" id="IPR033640">
    <property type="entry name" value="FAR_C"/>
</dbReference>
<gene>
    <name evidence="13" type="ORF">NTEN_LOCUS19392</name>
</gene>
<accession>A0A6H5HGD9</accession>
<keyword evidence="6" id="KW-1133">Transmembrane helix</keyword>
<sequence>MSKDAFNSRSSGGVDSVTRFYDGATILVTGATGFVGKALVEKLLRSCPGIETIFLLIRTKKGMNPKERLRELLDNTVFDRVRDSGALNKVVAVAGDVMDSGLGLSDADKARLCATVNIVFHSAATVKFNEKLQDAVRLNTMGTQSVIELCKDMAKLHAVVHVSTAYSNANRTLVEEKVYPPPASPIGVIECTKHLSPDLVEHLGEAITAKEHPNTYTVTKAMAESIVAEEAENLPISIVRPSIVTGAWQEPFPGWVDNLSGITGIIMEIGRGTIRSIICNDRYLVDIIPVDIVVDTLIVAAWQTAHYRRNSVTVYNCTSGSLNPIHWHELGDLTLKHSLTTPSKYLQWYPGFSFTTNRTLHAAKDFICHMAPAFFVDLLLRIKGSKPIMLKLCKRFSMAAKTGEFFALHEWKFTCENQKSLGKFLTKEDRLIFKTDITQLDWDGYIYLYLLGIRKFVMKDTPETLPAALKKLNRLLWLHRIGKMFLMLLAYKVIKYR</sequence>
<keyword evidence="8" id="KW-0472">Membrane</keyword>
<evidence type="ECO:0000259" key="12">
    <source>
        <dbReference type="Pfam" id="PF07993"/>
    </source>
</evidence>
<evidence type="ECO:0000256" key="7">
    <source>
        <dbReference type="ARBA" id="ARBA00023098"/>
    </source>
</evidence>
<dbReference type="OrthoDB" id="429813at2759"/>
<keyword evidence="7 10" id="KW-0443">Lipid metabolism</keyword>
<dbReference type="GO" id="GO:0080019">
    <property type="term" value="F:alcohol-forming very long-chain fatty acyl-CoA reductase activity"/>
    <property type="evidence" value="ECO:0007669"/>
    <property type="project" value="InterPro"/>
</dbReference>
<dbReference type="PANTHER" id="PTHR11011">
    <property type="entry name" value="MALE STERILITY PROTEIN 2-RELATED"/>
    <property type="match status" value="1"/>
</dbReference>
<dbReference type="InterPro" id="IPR013120">
    <property type="entry name" value="FAR_NAD-bd"/>
</dbReference>
<keyword evidence="5 10" id="KW-0521">NADP</keyword>
<evidence type="ECO:0000256" key="2">
    <source>
        <dbReference type="ARBA" id="ARBA00005928"/>
    </source>
</evidence>
<dbReference type="InterPro" id="IPR026055">
    <property type="entry name" value="FAR"/>
</dbReference>
<evidence type="ECO:0000256" key="1">
    <source>
        <dbReference type="ARBA" id="ARBA00004141"/>
    </source>
</evidence>
<comment type="catalytic activity">
    <reaction evidence="9 10">
        <text>a long-chain fatty acyl-CoA + 2 NADPH + 2 H(+) = a long-chain primary fatty alcohol + 2 NADP(+) + CoA</text>
        <dbReference type="Rhea" id="RHEA:52716"/>
        <dbReference type="ChEBI" id="CHEBI:15378"/>
        <dbReference type="ChEBI" id="CHEBI:57287"/>
        <dbReference type="ChEBI" id="CHEBI:57783"/>
        <dbReference type="ChEBI" id="CHEBI:58349"/>
        <dbReference type="ChEBI" id="CHEBI:77396"/>
        <dbReference type="ChEBI" id="CHEBI:83139"/>
        <dbReference type="EC" id="1.2.1.84"/>
    </reaction>
</comment>
<proteinExistence type="inferred from homology"/>
<evidence type="ECO:0000313" key="14">
    <source>
        <dbReference type="Proteomes" id="UP000479000"/>
    </source>
</evidence>
<evidence type="ECO:0000256" key="6">
    <source>
        <dbReference type="ARBA" id="ARBA00022989"/>
    </source>
</evidence>
<keyword evidence="3 10" id="KW-0444">Lipid biosynthesis</keyword>
<reference evidence="13 14" key="1">
    <citation type="submission" date="2020-02" db="EMBL/GenBank/DDBJ databases">
        <authorList>
            <person name="Ferguson B K."/>
        </authorList>
    </citation>
    <scope>NUCLEOTIDE SEQUENCE [LARGE SCALE GENOMIC DNA]</scope>
</reference>
<name>A0A6H5HGD9_9HEMI</name>
<evidence type="ECO:0000256" key="5">
    <source>
        <dbReference type="ARBA" id="ARBA00022857"/>
    </source>
</evidence>
<dbReference type="CDD" id="cd05236">
    <property type="entry name" value="FAR-N_SDR_e"/>
    <property type="match status" value="1"/>
</dbReference>
<organism evidence="13 14">
    <name type="scientific">Nesidiocoris tenuis</name>
    <dbReference type="NCBI Taxonomy" id="355587"/>
    <lineage>
        <taxon>Eukaryota</taxon>
        <taxon>Metazoa</taxon>
        <taxon>Ecdysozoa</taxon>
        <taxon>Arthropoda</taxon>
        <taxon>Hexapoda</taxon>
        <taxon>Insecta</taxon>
        <taxon>Pterygota</taxon>
        <taxon>Neoptera</taxon>
        <taxon>Paraneoptera</taxon>
        <taxon>Hemiptera</taxon>
        <taxon>Heteroptera</taxon>
        <taxon>Panheteroptera</taxon>
        <taxon>Cimicomorpha</taxon>
        <taxon>Miridae</taxon>
        <taxon>Dicyphina</taxon>
        <taxon>Nesidiocoris</taxon>
    </lineage>
</organism>
<evidence type="ECO:0000313" key="13">
    <source>
        <dbReference type="EMBL" id="CAB0014994.1"/>
    </source>
</evidence>
<dbReference type="GO" id="GO:0035336">
    <property type="term" value="P:long-chain fatty-acyl-CoA metabolic process"/>
    <property type="evidence" value="ECO:0007669"/>
    <property type="project" value="TreeGrafter"/>
</dbReference>
<dbReference type="FunFam" id="3.40.50.720:FF:000143">
    <property type="entry name" value="Fatty acyl-CoA reductase"/>
    <property type="match status" value="1"/>
</dbReference>
<dbReference type="PANTHER" id="PTHR11011:SF107">
    <property type="entry name" value="FATTY ACYL-COA REDUCTASE"/>
    <property type="match status" value="1"/>
</dbReference>
<dbReference type="Pfam" id="PF03015">
    <property type="entry name" value="Sterile"/>
    <property type="match status" value="1"/>
</dbReference>
<dbReference type="InterPro" id="IPR036291">
    <property type="entry name" value="NAD(P)-bd_dom_sf"/>
</dbReference>
<comment type="similarity">
    <text evidence="2 10">Belongs to the fatty acyl-CoA reductase family.</text>
</comment>
<evidence type="ECO:0000256" key="8">
    <source>
        <dbReference type="ARBA" id="ARBA00023136"/>
    </source>
</evidence>
<keyword evidence="10" id="KW-0560">Oxidoreductase</keyword>
<dbReference type="EC" id="1.2.1.84" evidence="10"/>
<dbReference type="CDD" id="cd09071">
    <property type="entry name" value="FAR_C"/>
    <property type="match status" value="1"/>
</dbReference>
<keyword evidence="14" id="KW-1185">Reference proteome</keyword>
<dbReference type="GO" id="GO:0005777">
    <property type="term" value="C:peroxisome"/>
    <property type="evidence" value="ECO:0007669"/>
    <property type="project" value="TreeGrafter"/>
</dbReference>
<evidence type="ECO:0000256" key="10">
    <source>
        <dbReference type="RuleBase" id="RU363097"/>
    </source>
</evidence>
<keyword evidence="4" id="KW-0812">Transmembrane</keyword>
<feature type="domain" description="Fatty acyl-CoA reductase C-terminal" evidence="11">
    <location>
        <begin position="368"/>
        <end position="460"/>
    </location>
</feature>
<dbReference type="GO" id="GO:0102965">
    <property type="term" value="F:alcohol-forming long-chain fatty acyl-CoA reductase activity"/>
    <property type="evidence" value="ECO:0007669"/>
    <property type="project" value="UniProtKB-EC"/>
</dbReference>
<evidence type="ECO:0000256" key="4">
    <source>
        <dbReference type="ARBA" id="ARBA00022692"/>
    </source>
</evidence>
<evidence type="ECO:0000256" key="3">
    <source>
        <dbReference type="ARBA" id="ARBA00022516"/>
    </source>
</evidence>
<dbReference type="SUPFAM" id="SSF51735">
    <property type="entry name" value="NAD(P)-binding Rossmann-fold domains"/>
    <property type="match status" value="1"/>
</dbReference>
<dbReference type="Proteomes" id="UP000479000">
    <property type="component" value="Unassembled WGS sequence"/>
</dbReference>
<evidence type="ECO:0000259" key="11">
    <source>
        <dbReference type="Pfam" id="PF03015"/>
    </source>
</evidence>
<dbReference type="Pfam" id="PF07993">
    <property type="entry name" value="NAD_binding_4"/>
    <property type="match status" value="1"/>
</dbReference>
<comment type="function">
    <text evidence="10">Catalyzes the reduction of fatty acyl-CoA to fatty alcohols.</text>
</comment>
<dbReference type="AlphaFoldDB" id="A0A6H5HGD9"/>